<dbReference type="NCBIfam" id="TIGR00797">
    <property type="entry name" value="matE"/>
    <property type="match status" value="1"/>
</dbReference>
<dbReference type="InterPro" id="IPR044644">
    <property type="entry name" value="DinF-like"/>
</dbReference>
<evidence type="ECO:0000256" key="3">
    <source>
        <dbReference type="ARBA" id="ARBA00022692"/>
    </source>
</evidence>
<gene>
    <name evidence="7" type="ORF">E4Z66_09265</name>
</gene>
<protein>
    <submittedName>
        <fullName evidence="7">MATE family efflux transporter</fullName>
    </submittedName>
</protein>
<feature type="transmembrane region" description="Helical" evidence="6">
    <location>
        <begin position="166"/>
        <end position="186"/>
    </location>
</feature>
<dbReference type="GO" id="GO:0015297">
    <property type="term" value="F:antiporter activity"/>
    <property type="evidence" value="ECO:0007669"/>
    <property type="project" value="InterPro"/>
</dbReference>
<organism evidence="7 8">
    <name type="scientific">Aliishimia ponticola</name>
    <dbReference type="NCBI Taxonomy" id="2499833"/>
    <lineage>
        <taxon>Bacteria</taxon>
        <taxon>Pseudomonadati</taxon>
        <taxon>Pseudomonadota</taxon>
        <taxon>Alphaproteobacteria</taxon>
        <taxon>Rhodobacterales</taxon>
        <taxon>Paracoccaceae</taxon>
        <taxon>Aliishimia</taxon>
    </lineage>
</organism>
<feature type="transmembrane region" description="Helical" evidence="6">
    <location>
        <begin position="390"/>
        <end position="409"/>
    </location>
</feature>
<feature type="transmembrane region" description="Helical" evidence="6">
    <location>
        <begin position="97"/>
        <end position="121"/>
    </location>
</feature>
<proteinExistence type="inferred from homology"/>
<feature type="transmembrane region" description="Helical" evidence="6">
    <location>
        <begin position="415"/>
        <end position="435"/>
    </location>
</feature>
<name>A0A4S4NG59_9RHOB</name>
<keyword evidence="5 6" id="KW-0472">Membrane</keyword>
<dbReference type="Proteomes" id="UP000306602">
    <property type="component" value="Unassembled WGS sequence"/>
</dbReference>
<dbReference type="CDD" id="cd13136">
    <property type="entry name" value="MATE_DinF_like"/>
    <property type="match status" value="1"/>
</dbReference>
<dbReference type="PANTHER" id="PTHR42893:SF46">
    <property type="entry name" value="PROTEIN DETOXIFICATION 44, CHLOROPLASTIC"/>
    <property type="match status" value="1"/>
</dbReference>
<feature type="transmembrane region" description="Helical" evidence="6">
    <location>
        <begin position="46"/>
        <end position="67"/>
    </location>
</feature>
<feature type="transmembrane region" description="Helical" evidence="6">
    <location>
        <begin position="16"/>
        <end position="34"/>
    </location>
</feature>
<dbReference type="GO" id="GO:0005886">
    <property type="term" value="C:plasma membrane"/>
    <property type="evidence" value="ECO:0007669"/>
    <property type="project" value="TreeGrafter"/>
</dbReference>
<comment type="subcellular location">
    <subcellularLocation>
        <location evidence="1">Membrane</location>
        <topology evidence="1">Multi-pass membrane protein</topology>
    </subcellularLocation>
</comment>
<dbReference type="AlphaFoldDB" id="A0A4S4NG59"/>
<dbReference type="RefSeq" id="WP_136462710.1">
    <property type="nucleotide sequence ID" value="NZ_SRKY01000002.1"/>
</dbReference>
<evidence type="ECO:0000256" key="6">
    <source>
        <dbReference type="SAM" id="Phobius"/>
    </source>
</evidence>
<evidence type="ECO:0000313" key="8">
    <source>
        <dbReference type="Proteomes" id="UP000306602"/>
    </source>
</evidence>
<feature type="transmembrane region" description="Helical" evidence="6">
    <location>
        <begin position="141"/>
        <end position="159"/>
    </location>
</feature>
<evidence type="ECO:0000256" key="1">
    <source>
        <dbReference type="ARBA" id="ARBA00004141"/>
    </source>
</evidence>
<dbReference type="Pfam" id="PF01554">
    <property type="entry name" value="MatE"/>
    <property type="match status" value="2"/>
</dbReference>
<dbReference type="EMBL" id="SRKY01000002">
    <property type="protein sequence ID" value="THH37111.1"/>
    <property type="molecule type" value="Genomic_DNA"/>
</dbReference>
<keyword evidence="3 6" id="KW-0812">Transmembrane</keyword>
<accession>A0A4S4NG59</accession>
<feature type="transmembrane region" description="Helical" evidence="6">
    <location>
        <begin position="315"/>
        <end position="337"/>
    </location>
</feature>
<comment type="similarity">
    <text evidence="2">Belongs to the multi antimicrobial extrusion (MATE) (TC 2.A.66.1) family.</text>
</comment>
<keyword evidence="8" id="KW-1185">Reference proteome</keyword>
<reference evidence="7 8" key="1">
    <citation type="submission" date="2019-04" db="EMBL/GenBank/DDBJ databases">
        <title>Shimia ponticola sp. nov., isolated from seawater.</title>
        <authorList>
            <person name="Kim Y.-O."/>
            <person name="Yoon J.-H."/>
        </authorList>
    </citation>
    <scope>NUCLEOTIDE SEQUENCE [LARGE SCALE GENOMIC DNA]</scope>
    <source>
        <strain evidence="7 8">MYP11</strain>
    </source>
</reference>
<keyword evidence="4 6" id="KW-1133">Transmembrane helix</keyword>
<dbReference type="OrthoDB" id="9789527at2"/>
<feature type="transmembrane region" description="Helical" evidence="6">
    <location>
        <begin position="192"/>
        <end position="214"/>
    </location>
</feature>
<dbReference type="GO" id="GO:0042910">
    <property type="term" value="F:xenobiotic transmembrane transporter activity"/>
    <property type="evidence" value="ECO:0007669"/>
    <property type="project" value="InterPro"/>
</dbReference>
<sequence length="445" mass="47277">MTATDLPPQPLTHRRVLRIALPIVLSSATAPLLGAVDVGVVGQMGLVAPTGAVGLGATILLSIYWIFGFLRMATTGLVGQAEGRGDTPEVSAYLTRALFVGLSGGLIIVMAQGALFDLALGWSPASAEVEDLTRDYLTTRIWSAPAAIAVYALTGWLIAMERTRDVLVLQLVMNGLNAGLDVLFVLELGWGVRGVALATVIAEFTALGLGLWLCRAAFAHPAWRDAARVFDRAKILRMAQVSGDILIRSAALLAIFTSFTFFSAGFSDVQLAANQVLLQFLSISAFALDGFAFAAETLVARAVGRRDVARLRRAAWLCSVWGVVAAVLLGVVFWGAGGWIIDVMTKAGDVRAEGRSYLVWVAISPLLAVGAFMFDGIFLGATRGADLRNMMLICLAIYLAAVAALMPAFGNHGLWAALAISFIARSITLALRYPALERSVSAHRD</sequence>
<dbReference type="PANTHER" id="PTHR42893">
    <property type="entry name" value="PROTEIN DETOXIFICATION 44, CHLOROPLASTIC-RELATED"/>
    <property type="match status" value="1"/>
</dbReference>
<evidence type="ECO:0000256" key="2">
    <source>
        <dbReference type="ARBA" id="ARBA00010199"/>
    </source>
</evidence>
<evidence type="ECO:0000256" key="5">
    <source>
        <dbReference type="ARBA" id="ARBA00023136"/>
    </source>
</evidence>
<comment type="caution">
    <text evidence="7">The sequence shown here is derived from an EMBL/GenBank/DDBJ whole genome shotgun (WGS) entry which is preliminary data.</text>
</comment>
<feature type="transmembrane region" description="Helical" evidence="6">
    <location>
        <begin position="278"/>
        <end position="303"/>
    </location>
</feature>
<feature type="transmembrane region" description="Helical" evidence="6">
    <location>
        <begin position="245"/>
        <end position="266"/>
    </location>
</feature>
<evidence type="ECO:0000256" key="4">
    <source>
        <dbReference type="ARBA" id="ARBA00022989"/>
    </source>
</evidence>
<dbReference type="InterPro" id="IPR002528">
    <property type="entry name" value="MATE_fam"/>
</dbReference>
<feature type="transmembrane region" description="Helical" evidence="6">
    <location>
        <begin position="357"/>
        <end position="378"/>
    </location>
</feature>
<evidence type="ECO:0000313" key="7">
    <source>
        <dbReference type="EMBL" id="THH37111.1"/>
    </source>
</evidence>